<name>A0A8H4T286_9HYPO</name>
<dbReference type="Pfam" id="PF00069">
    <property type="entry name" value="Pkinase"/>
    <property type="match status" value="1"/>
</dbReference>
<dbReference type="OrthoDB" id="4062651at2759"/>
<keyword evidence="3" id="KW-1185">Reference proteome</keyword>
<dbReference type="EMBL" id="JABEXW010000992">
    <property type="protein sequence ID" value="KAF4949868.1"/>
    <property type="molecule type" value="Genomic_DNA"/>
</dbReference>
<feature type="domain" description="Protein kinase" evidence="1">
    <location>
        <begin position="20"/>
        <end position="241"/>
    </location>
</feature>
<dbReference type="InterPro" id="IPR011009">
    <property type="entry name" value="Kinase-like_dom_sf"/>
</dbReference>
<protein>
    <recommendedName>
        <fullName evidence="1">Protein kinase domain-containing protein</fullName>
    </recommendedName>
</protein>
<accession>A0A8H4T286</accession>
<dbReference type="GO" id="GO:0005524">
    <property type="term" value="F:ATP binding"/>
    <property type="evidence" value="ECO:0007669"/>
    <property type="project" value="InterPro"/>
</dbReference>
<evidence type="ECO:0000313" key="3">
    <source>
        <dbReference type="Proteomes" id="UP000622797"/>
    </source>
</evidence>
<dbReference type="PROSITE" id="PS50011">
    <property type="entry name" value="PROTEIN_KINASE_DOM"/>
    <property type="match status" value="1"/>
</dbReference>
<evidence type="ECO:0000259" key="1">
    <source>
        <dbReference type="PROSITE" id="PS50011"/>
    </source>
</evidence>
<dbReference type="AlphaFoldDB" id="A0A8H4T286"/>
<reference evidence="2" key="2">
    <citation type="submission" date="2020-05" db="EMBL/GenBank/DDBJ databases">
        <authorList>
            <person name="Kim H.-S."/>
            <person name="Proctor R.H."/>
            <person name="Brown D.W."/>
        </authorList>
    </citation>
    <scope>NUCLEOTIDE SEQUENCE</scope>
    <source>
        <strain evidence="2">NRRL 20472</strain>
    </source>
</reference>
<dbReference type="SUPFAM" id="SSF56112">
    <property type="entry name" value="Protein kinase-like (PK-like)"/>
    <property type="match status" value="1"/>
</dbReference>
<organism evidence="2 3">
    <name type="scientific">Fusarium sarcochroum</name>
    <dbReference type="NCBI Taxonomy" id="1208366"/>
    <lineage>
        <taxon>Eukaryota</taxon>
        <taxon>Fungi</taxon>
        <taxon>Dikarya</taxon>
        <taxon>Ascomycota</taxon>
        <taxon>Pezizomycotina</taxon>
        <taxon>Sordariomycetes</taxon>
        <taxon>Hypocreomycetidae</taxon>
        <taxon>Hypocreales</taxon>
        <taxon>Nectriaceae</taxon>
        <taxon>Fusarium</taxon>
        <taxon>Fusarium lateritium species complex</taxon>
    </lineage>
</organism>
<evidence type="ECO:0000313" key="2">
    <source>
        <dbReference type="EMBL" id="KAF4949868.1"/>
    </source>
</evidence>
<dbReference type="Proteomes" id="UP000622797">
    <property type="component" value="Unassembled WGS sequence"/>
</dbReference>
<comment type="caution">
    <text evidence="2">The sequence shown here is derived from an EMBL/GenBank/DDBJ whole genome shotgun (WGS) entry which is preliminary data.</text>
</comment>
<dbReference type="InterPro" id="IPR000719">
    <property type="entry name" value="Prot_kinase_dom"/>
</dbReference>
<proteinExistence type="predicted"/>
<dbReference type="GO" id="GO:0004672">
    <property type="term" value="F:protein kinase activity"/>
    <property type="evidence" value="ECO:0007669"/>
    <property type="project" value="InterPro"/>
</dbReference>
<sequence length="241" mass="27523">MEIHSSAERWDLTEAPKFVCTVIILHHNGDYFWVHSQKRKRDIEAQFYDTSIVNKIPRLYLFPHVEAGLTVFESSKDRNIFIKRPSLTSYKNTDAIAQRVLREARICEILQKHPHRNIAQYYGCINADSLIVGLCFDKYAETLSERVERGVEISDECLDKVKRGMAHIHGLGIVHNDLNQDNIMFSTLEDEGPVVIDFDSSAKRGEPLPVKRGPVPAGVHTAEFENDVIAFEKICSDIRSK</sequence>
<reference evidence="2" key="1">
    <citation type="journal article" date="2020" name="BMC Genomics">
        <title>Correction to: Identification and distribution of gene clusters required for synthesis of sphingolipid metabolism inhibitors in diverse species of the filamentous fungus Fusarium.</title>
        <authorList>
            <person name="Kim H.S."/>
            <person name="Lohmar J.M."/>
            <person name="Busman M."/>
            <person name="Brown D.W."/>
            <person name="Naumann T.A."/>
            <person name="Divon H.H."/>
            <person name="Lysoe E."/>
            <person name="Uhlig S."/>
            <person name="Proctor R.H."/>
        </authorList>
    </citation>
    <scope>NUCLEOTIDE SEQUENCE</scope>
    <source>
        <strain evidence="2">NRRL 20472</strain>
    </source>
</reference>
<gene>
    <name evidence="2" type="ORF">FSARC_13370</name>
</gene>
<dbReference type="Gene3D" id="1.10.510.10">
    <property type="entry name" value="Transferase(Phosphotransferase) domain 1"/>
    <property type="match status" value="1"/>
</dbReference>